<sequence length="526" mass="56347">MGLGMMLDGVLRRTPRTTGARISTGDSSWKRICILTTILGMSLAAVSARNLDKRGVEVTANCTGEFSWMDNSLGQSPCTVSAWLLSQCAEGTWNMPPLPNASFHYGTPGDGRIAANPCSCAWATYNTLQACAFCQGESFGPAMITWDGYDQNCTAAISSNNAPWPPKTTIPEDTAIPFWAEQNPAEWVDATFDPSFAQQQLASQNKPDLTQADRNKKSTPTGAIVGGVVGGVVGVALLGLLWFRFFWRRKNYRPLSFGSVRKPLRPRMHGRSVSDNSTQKYSEYTVSPSPGIPTSISSSIPPRTHFHQHNGSSHSIPGQQSMMSLSYASHSPDYGVVPPGAATPGMGVTMGVVPLNTPSISFANRPTVGSPPMGHGHAHTLSNHSAISSVPSTHERSISHSSDTPEGAISPFILPPVEQQDNGNHRSKMAQDAPQTTMPAAAATSTPSARKAERRNPPAYSPVSSPEEQMFNSQMTFSQASVDAHAAESQGLSGTTLQESREPTVVSASEEPEEEEHHGFPADRKI</sequence>
<feature type="region of interest" description="Disordered" evidence="1">
    <location>
        <begin position="387"/>
        <end position="526"/>
    </location>
</feature>
<organism evidence="3 4">
    <name type="scientific">Schizopora paradoxa</name>
    <dbReference type="NCBI Taxonomy" id="27342"/>
    <lineage>
        <taxon>Eukaryota</taxon>
        <taxon>Fungi</taxon>
        <taxon>Dikarya</taxon>
        <taxon>Basidiomycota</taxon>
        <taxon>Agaricomycotina</taxon>
        <taxon>Agaricomycetes</taxon>
        <taxon>Hymenochaetales</taxon>
        <taxon>Schizoporaceae</taxon>
        <taxon>Schizopora</taxon>
    </lineage>
</organism>
<feature type="compositionally biased region" description="Polar residues" evidence="1">
    <location>
        <begin position="273"/>
        <end position="286"/>
    </location>
</feature>
<evidence type="ECO:0000313" key="3">
    <source>
        <dbReference type="EMBL" id="KLO08174.1"/>
    </source>
</evidence>
<gene>
    <name evidence="3" type="ORF">SCHPADRAFT_618271</name>
</gene>
<feature type="compositionally biased region" description="Basic and acidic residues" evidence="1">
    <location>
        <begin position="515"/>
        <end position="526"/>
    </location>
</feature>
<keyword evidence="2" id="KW-0472">Membrane</keyword>
<dbReference type="OrthoDB" id="3362711at2759"/>
<feature type="compositionally biased region" description="Low complexity" evidence="1">
    <location>
        <begin position="430"/>
        <end position="449"/>
    </location>
</feature>
<keyword evidence="2" id="KW-0812">Transmembrane</keyword>
<dbReference type="InParanoid" id="A0A0H2R8M8"/>
<feature type="region of interest" description="Disordered" evidence="1">
    <location>
        <begin position="267"/>
        <end position="299"/>
    </location>
</feature>
<accession>A0A0H2R8M8</accession>
<proteinExistence type="predicted"/>
<dbReference type="Proteomes" id="UP000053477">
    <property type="component" value="Unassembled WGS sequence"/>
</dbReference>
<keyword evidence="4" id="KW-1185">Reference proteome</keyword>
<dbReference type="AlphaFoldDB" id="A0A0H2R8M8"/>
<feature type="transmembrane region" description="Helical" evidence="2">
    <location>
        <begin position="223"/>
        <end position="243"/>
    </location>
</feature>
<dbReference type="EMBL" id="KQ086103">
    <property type="protein sequence ID" value="KLO08174.1"/>
    <property type="molecule type" value="Genomic_DNA"/>
</dbReference>
<feature type="compositionally biased region" description="Low complexity" evidence="1">
    <location>
        <begin position="287"/>
        <end position="299"/>
    </location>
</feature>
<evidence type="ECO:0000256" key="1">
    <source>
        <dbReference type="SAM" id="MobiDB-lite"/>
    </source>
</evidence>
<reference evidence="3 4" key="1">
    <citation type="submission" date="2015-04" db="EMBL/GenBank/DDBJ databases">
        <title>Complete genome sequence of Schizopora paradoxa KUC8140, a cosmopolitan wood degrader in East Asia.</title>
        <authorList>
            <consortium name="DOE Joint Genome Institute"/>
            <person name="Min B."/>
            <person name="Park H."/>
            <person name="Jang Y."/>
            <person name="Kim J.-J."/>
            <person name="Kim K.H."/>
            <person name="Pangilinan J."/>
            <person name="Lipzen A."/>
            <person name="Riley R."/>
            <person name="Grigoriev I.V."/>
            <person name="Spatafora J.W."/>
            <person name="Choi I.-G."/>
        </authorList>
    </citation>
    <scope>NUCLEOTIDE SEQUENCE [LARGE SCALE GENOMIC DNA]</scope>
    <source>
        <strain evidence="3 4">KUC8140</strain>
    </source>
</reference>
<feature type="compositionally biased region" description="Polar residues" evidence="1">
    <location>
        <begin position="462"/>
        <end position="481"/>
    </location>
</feature>
<protein>
    <submittedName>
        <fullName evidence="3">Uncharacterized protein</fullName>
    </submittedName>
</protein>
<dbReference type="STRING" id="27342.A0A0H2R8M8"/>
<evidence type="ECO:0000256" key="2">
    <source>
        <dbReference type="SAM" id="Phobius"/>
    </source>
</evidence>
<keyword evidence="2" id="KW-1133">Transmembrane helix</keyword>
<feature type="region of interest" description="Disordered" evidence="1">
    <location>
        <begin position="201"/>
        <end position="220"/>
    </location>
</feature>
<name>A0A0H2R8M8_9AGAM</name>
<evidence type="ECO:0000313" key="4">
    <source>
        <dbReference type="Proteomes" id="UP000053477"/>
    </source>
</evidence>